<dbReference type="CDD" id="cd00111">
    <property type="entry name" value="Trefoil"/>
    <property type="match status" value="1"/>
</dbReference>
<dbReference type="Proteomes" id="UP000694393">
    <property type="component" value="Unplaced"/>
</dbReference>
<accession>A0A8C8SMD3</accession>
<comment type="caution">
    <text evidence="2">Lacks conserved residue(s) required for the propagation of feature annotation.</text>
</comment>
<dbReference type="Ensembl" id="ENSPCET00000023041.1">
    <property type="protein sequence ID" value="ENSPCEP00000022288.1"/>
    <property type="gene ID" value="ENSPCEG00000017038.1"/>
</dbReference>
<evidence type="ECO:0000256" key="1">
    <source>
        <dbReference type="ARBA" id="ARBA00023157"/>
    </source>
</evidence>
<feature type="domain" description="P-type" evidence="4">
    <location>
        <begin position="22"/>
        <end position="69"/>
    </location>
</feature>
<evidence type="ECO:0000256" key="2">
    <source>
        <dbReference type="PROSITE-ProRule" id="PRU00779"/>
    </source>
</evidence>
<dbReference type="InterPro" id="IPR000519">
    <property type="entry name" value="P_trefoil_dom"/>
</dbReference>
<dbReference type="SMART" id="SM00018">
    <property type="entry name" value="PD"/>
    <property type="match status" value="2"/>
</dbReference>
<keyword evidence="3" id="KW-0732">Signal</keyword>
<protein>
    <recommendedName>
        <fullName evidence="4">P-type domain-containing protein</fullName>
    </recommendedName>
</protein>
<dbReference type="PROSITE" id="PS51448">
    <property type="entry name" value="P_TREFOIL_2"/>
    <property type="match status" value="2"/>
</dbReference>
<dbReference type="Pfam" id="PF00088">
    <property type="entry name" value="Trefoil"/>
    <property type="match status" value="2"/>
</dbReference>
<feature type="signal peptide" evidence="3">
    <location>
        <begin position="1"/>
        <end position="16"/>
    </location>
</feature>
<feature type="chain" id="PRO_5034342480" description="P-type domain-containing protein" evidence="3">
    <location>
        <begin position="17"/>
        <end position="149"/>
    </location>
</feature>
<name>A0A8C8SMD3_9SAUR</name>
<dbReference type="Gene3D" id="4.10.110.10">
    <property type="entry name" value="Spasmolytic Protein, domain 1"/>
    <property type="match status" value="2"/>
</dbReference>
<dbReference type="InterPro" id="IPR044913">
    <property type="entry name" value="P_trefoil_dom_sf"/>
</dbReference>
<proteinExistence type="predicted"/>
<evidence type="ECO:0000313" key="5">
    <source>
        <dbReference type="Ensembl" id="ENSPCEP00000022288.1"/>
    </source>
</evidence>
<evidence type="ECO:0000313" key="6">
    <source>
        <dbReference type="Proteomes" id="UP000694393"/>
    </source>
</evidence>
<sequence>MVWCSLSVFFPGLVLAQPFHSSACPTTISEDLRRDCHPEPGATEAACLNRGCRWCETSTPYIPFCFYDSNEDATCPSTIPVQRRIDCHPQLGASKESCEAKGCIWCSTKVSNAPWCSFPEDIQCHCLAMIFPLLPWMWSSREKTDSDLR</sequence>
<organism evidence="5 6">
    <name type="scientific">Pelusios castaneus</name>
    <name type="common">West African mud turtle</name>
    <dbReference type="NCBI Taxonomy" id="367368"/>
    <lineage>
        <taxon>Eukaryota</taxon>
        <taxon>Metazoa</taxon>
        <taxon>Chordata</taxon>
        <taxon>Craniata</taxon>
        <taxon>Vertebrata</taxon>
        <taxon>Euteleostomi</taxon>
        <taxon>Archelosauria</taxon>
        <taxon>Testudinata</taxon>
        <taxon>Testudines</taxon>
        <taxon>Pleurodira</taxon>
        <taxon>Pelomedusidae</taxon>
        <taxon>Pelusios</taxon>
    </lineage>
</organism>
<keyword evidence="1" id="KW-1015">Disulfide bond</keyword>
<keyword evidence="6" id="KW-1185">Reference proteome</keyword>
<evidence type="ECO:0000256" key="3">
    <source>
        <dbReference type="SAM" id="SignalP"/>
    </source>
</evidence>
<reference evidence="5" key="2">
    <citation type="submission" date="2025-09" db="UniProtKB">
        <authorList>
            <consortium name="Ensembl"/>
        </authorList>
    </citation>
    <scope>IDENTIFICATION</scope>
</reference>
<dbReference type="SUPFAM" id="SSF57492">
    <property type="entry name" value="Trefoil"/>
    <property type="match status" value="2"/>
</dbReference>
<reference evidence="5" key="1">
    <citation type="submission" date="2025-08" db="UniProtKB">
        <authorList>
            <consortium name="Ensembl"/>
        </authorList>
    </citation>
    <scope>IDENTIFICATION</scope>
</reference>
<dbReference type="AlphaFoldDB" id="A0A8C8SMD3"/>
<evidence type="ECO:0000259" key="4">
    <source>
        <dbReference type="PROSITE" id="PS51448"/>
    </source>
</evidence>
<feature type="domain" description="P-type" evidence="4">
    <location>
        <begin position="73"/>
        <end position="120"/>
    </location>
</feature>